<dbReference type="Proteomes" id="UP000183407">
    <property type="component" value="Unassembled WGS sequence"/>
</dbReference>
<evidence type="ECO:0000259" key="2">
    <source>
        <dbReference type="Pfam" id="PF01814"/>
    </source>
</evidence>
<protein>
    <submittedName>
        <fullName evidence="3">Polyketide cyclase / dehydrase and lipid transport</fullName>
    </submittedName>
</protein>
<organism evidence="3 4">
    <name type="scientific">Rhodococcus jostii</name>
    <dbReference type="NCBI Taxonomy" id="132919"/>
    <lineage>
        <taxon>Bacteria</taxon>
        <taxon>Bacillati</taxon>
        <taxon>Actinomycetota</taxon>
        <taxon>Actinomycetes</taxon>
        <taxon>Mycobacteriales</taxon>
        <taxon>Nocardiaceae</taxon>
        <taxon>Rhodococcus</taxon>
    </lineage>
</organism>
<dbReference type="CDD" id="cd07812">
    <property type="entry name" value="SRPBCC"/>
    <property type="match status" value="1"/>
</dbReference>
<dbReference type="InterPro" id="IPR019587">
    <property type="entry name" value="Polyketide_cyclase/dehydratase"/>
</dbReference>
<dbReference type="RefSeq" id="WP_073358192.1">
    <property type="nucleotide sequence ID" value="NZ_FNTL01000004.1"/>
</dbReference>
<sequence length="422" mass="47440">MKTDSPAPADVRINGIVHDALRRDLTRTMTALGSPQPPNDARRVAIADHLVWMTGFLHMHHGAEDELWPLIRQRNQDAGVLLDRMAADHARISPAIDRVAAAATNYRVNASPEALEALASSVVALEVELLPHLRREEDEMMPIVARSLTRAEWEEWDRATNIAPKSRHELALEGHWLIDNVNQERYDVVVHLVPAALRFVLLHAYARPYRRACATRWGPDVDVAPHTKRRRATAARRAGRSFRTEGAVSLHIDAAPRVLYDIIADVTRTGERSPECHTCTWLPGPPPGTVGARFRGHNKARHLRWSRGCEVVAAVPGAEFAFRTVPERVDPTRRDSTTWSYTLTPERRGTLVTHSYRITALPARPLLWLYCRIMPQHTDMRPQMLQNLEALRREAALGFVGGGSSGHRGRVTVSPRPHRFST</sequence>
<dbReference type="SUPFAM" id="SSF55961">
    <property type="entry name" value="Bet v1-like"/>
    <property type="match status" value="1"/>
</dbReference>
<dbReference type="OrthoDB" id="5197650at2"/>
<evidence type="ECO:0000313" key="4">
    <source>
        <dbReference type="Proteomes" id="UP000183407"/>
    </source>
</evidence>
<dbReference type="InterPro" id="IPR023393">
    <property type="entry name" value="START-like_dom_sf"/>
</dbReference>
<dbReference type="Pfam" id="PF01814">
    <property type="entry name" value="Hemerythrin"/>
    <property type="match status" value="1"/>
</dbReference>
<evidence type="ECO:0000313" key="3">
    <source>
        <dbReference type="EMBL" id="SED33511.1"/>
    </source>
</evidence>
<dbReference type="Gene3D" id="3.30.530.20">
    <property type="match status" value="1"/>
</dbReference>
<name>A0A1H4ZVK5_RHOJO</name>
<dbReference type="InterPro" id="IPR012312">
    <property type="entry name" value="Hemerythrin-like"/>
</dbReference>
<evidence type="ECO:0000256" key="1">
    <source>
        <dbReference type="SAM" id="MobiDB-lite"/>
    </source>
</evidence>
<dbReference type="CDD" id="cd12108">
    <property type="entry name" value="Hr-like"/>
    <property type="match status" value="1"/>
</dbReference>
<dbReference type="Pfam" id="PF10604">
    <property type="entry name" value="Polyketide_cyc2"/>
    <property type="match status" value="1"/>
</dbReference>
<reference evidence="4" key="1">
    <citation type="submission" date="2016-10" db="EMBL/GenBank/DDBJ databases">
        <authorList>
            <person name="Varghese N."/>
        </authorList>
    </citation>
    <scope>NUCLEOTIDE SEQUENCE [LARGE SCALE GENOMIC DNA]</scope>
    <source>
        <strain evidence="4">DSM 44719</strain>
    </source>
</reference>
<feature type="domain" description="Hemerythrin-like" evidence="2">
    <location>
        <begin position="18"/>
        <end position="143"/>
    </location>
</feature>
<proteinExistence type="predicted"/>
<feature type="region of interest" description="Disordered" evidence="1">
    <location>
        <begin position="403"/>
        <end position="422"/>
    </location>
</feature>
<dbReference type="Gene3D" id="1.20.120.520">
    <property type="entry name" value="nmb1532 protein domain like"/>
    <property type="match status" value="1"/>
</dbReference>
<accession>A0A1H4ZVK5</accession>
<dbReference type="AlphaFoldDB" id="A0A1H4ZVK5"/>
<dbReference type="EMBL" id="FNTL01000004">
    <property type="protein sequence ID" value="SED33511.1"/>
    <property type="molecule type" value="Genomic_DNA"/>
</dbReference>
<gene>
    <name evidence="3" type="ORF">SAMN04490220_4211</name>
</gene>